<evidence type="ECO:0000256" key="1">
    <source>
        <dbReference type="SAM" id="MobiDB-lite"/>
    </source>
</evidence>
<dbReference type="AlphaFoldDB" id="A0AAW4LC70"/>
<feature type="compositionally biased region" description="Polar residues" evidence="1">
    <location>
        <begin position="23"/>
        <end position="34"/>
    </location>
</feature>
<feature type="compositionally biased region" description="Polar residues" evidence="1">
    <location>
        <begin position="1"/>
        <end position="11"/>
    </location>
</feature>
<dbReference type="RefSeq" id="WP_214173434.1">
    <property type="nucleotide sequence ID" value="NZ_JAHCVJ010000022.1"/>
</dbReference>
<accession>A0AAW4LC70</accession>
<sequence>NIIQSTLTSSALGAGRFPGGGSRYSNTPGSSQNPGGWWFQTNNPTGTTQGTQPTAASYGSSCHNTGTAGGANYNPVNQRWNKLTPW</sequence>
<comment type="caution">
    <text evidence="2">The sequence shown here is derived from an EMBL/GenBank/DDBJ whole genome shotgun (WGS) entry which is preliminary data.</text>
</comment>
<evidence type="ECO:0000313" key="3">
    <source>
        <dbReference type="Proteomes" id="UP000811899"/>
    </source>
</evidence>
<organism evidence="2 3">
    <name type="scientific">Geoanaerobacter pelophilus</name>
    <dbReference type="NCBI Taxonomy" id="60036"/>
    <lineage>
        <taxon>Bacteria</taxon>
        <taxon>Pseudomonadati</taxon>
        <taxon>Thermodesulfobacteriota</taxon>
        <taxon>Desulfuromonadia</taxon>
        <taxon>Geobacterales</taxon>
        <taxon>Geobacteraceae</taxon>
        <taxon>Geoanaerobacter</taxon>
    </lineage>
</organism>
<keyword evidence="3" id="KW-1185">Reference proteome</keyword>
<feature type="compositionally biased region" description="Low complexity" evidence="1">
    <location>
        <begin position="41"/>
        <end position="56"/>
    </location>
</feature>
<feature type="compositionally biased region" description="Polar residues" evidence="1">
    <location>
        <begin position="57"/>
        <end position="66"/>
    </location>
</feature>
<feature type="compositionally biased region" description="Polar residues" evidence="1">
    <location>
        <begin position="74"/>
        <end position="86"/>
    </location>
</feature>
<evidence type="ECO:0000313" key="2">
    <source>
        <dbReference type="EMBL" id="MBT0666668.1"/>
    </source>
</evidence>
<name>A0AAW4LC70_9BACT</name>
<proteinExistence type="predicted"/>
<gene>
    <name evidence="2" type="ORF">KI809_20370</name>
</gene>
<dbReference type="Proteomes" id="UP000811899">
    <property type="component" value="Unassembled WGS sequence"/>
</dbReference>
<reference evidence="2 3" key="1">
    <citation type="submission" date="2021-05" db="EMBL/GenBank/DDBJ databases">
        <title>The draft genome of Geobacter pelophilus DSM 12255.</title>
        <authorList>
            <person name="Xu Z."/>
            <person name="Masuda Y."/>
            <person name="Itoh H."/>
            <person name="Senoo K."/>
        </authorList>
    </citation>
    <scope>NUCLEOTIDE SEQUENCE [LARGE SCALE GENOMIC DNA]</scope>
    <source>
        <strain evidence="2 3">DSM 12255</strain>
    </source>
</reference>
<feature type="non-terminal residue" evidence="2">
    <location>
        <position position="1"/>
    </location>
</feature>
<dbReference type="EMBL" id="JAHCVJ010000022">
    <property type="protein sequence ID" value="MBT0666668.1"/>
    <property type="molecule type" value="Genomic_DNA"/>
</dbReference>
<protein>
    <submittedName>
        <fullName evidence="2">Uncharacterized protein</fullName>
    </submittedName>
</protein>
<feature type="region of interest" description="Disordered" evidence="1">
    <location>
        <begin position="1"/>
        <end position="86"/>
    </location>
</feature>